<evidence type="ECO:0000259" key="2">
    <source>
        <dbReference type="Pfam" id="PF20415"/>
    </source>
</evidence>
<accession>A0A067TLR8</accession>
<sequence>MSKRVHFAPTNTIYSPGSATPSPSLTVSSLPSSSSPDLPTPPPEEDEEYQPAVYPRTPYSKQLDLYPDFVVPPKSMQIHFLLAYTPYTEPAVYYDLAHPLSSIDNHYPAQAFSEPATSPPMPSLIITHPYFKYNIDVIPAIPVAGSYVSVSDVLQKLYREMRLAIHPIEYAELPDGEVRQNVDAAYYTRCGRIRDREERMQEERKGIKKIDLLMGNTRFMGLSGTLSGPDIWELNVS</sequence>
<organism evidence="3 4">
    <name type="scientific">Galerina marginata (strain CBS 339.88)</name>
    <dbReference type="NCBI Taxonomy" id="685588"/>
    <lineage>
        <taxon>Eukaryota</taxon>
        <taxon>Fungi</taxon>
        <taxon>Dikarya</taxon>
        <taxon>Basidiomycota</taxon>
        <taxon>Agaricomycotina</taxon>
        <taxon>Agaricomycetes</taxon>
        <taxon>Agaricomycetidae</taxon>
        <taxon>Agaricales</taxon>
        <taxon>Agaricineae</taxon>
        <taxon>Strophariaceae</taxon>
        <taxon>Galerina</taxon>
    </lineage>
</organism>
<reference evidence="4" key="1">
    <citation type="journal article" date="2014" name="Proc. Natl. Acad. Sci. U.S.A.">
        <title>Extensive sampling of basidiomycete genomes demonstrates inadequacy of the white-rot/brown-rot paradigm for wood decay fungi.</title>
        <authorList>
            <person name="Riley R."/>
            <person name="Salamov A.A."/>
            <person name="Brown D.W."/>
            <person name="Nagy L.G."/>
            <person name="Floudas D."/>
            <person name="Held B.W."/>
            <person name="Levasseur A."/>
            <person name="Lombard V."/>
            <person name="Morin E."/>
            <person name="Otillar R."/>
            <person name="Lindquist E.A."/>
            <person name="Sun H."/>
            <person name="LaButti K.M."/>
            <person name="Schmutz J."/>
            <person name="Jabbour D."/>
            <person name="Luo H."/>
            <person name="Baker S.E."/>
            <person name="Pisabarro A.G."/>
            <person name="Walton J.D."/>
            <person name="Blanchette R.A."/>
            <person name="Henrissat B."/>
            <person name="Martin F."/>
            <person name="Cullen D."/>
            <person name="Hibbett D.S."/>
            <person name="Grigoriev I.V."/>
        </authorList>
    </citation>
    <scope>NUCLEOTIDE SEQUENCE [LARGE SCALE GENOMIC DNA]</scope>
    <source>
        <strain evidence="4">CBS 339.88</strain>
    </source>
</reference>
<proteinExistence type="predicted"/>
<dbReference type="OrthoDB" id="3224413at2759"/>
<feature type="compositionally biased region" description="Polar residues" evidence="1">
    <location>
        <begin position="9"/>
        <end position="19"/>
    </location>
</feature>
<dbReference type="AlphaFoldDB" id="A0A067TLR8"/>
<dbReference type="Pfam" id="PF20415">
    <property type="entry name" value="DUF6699"/>
    <property type="match status" value="1"/>
</dbReference>
<dbReference type="Proteomes" id="UP000027222">
    <property type="component" value="Unassembled WGS sequence"/>
</dbReference>
<evidence type="ECO:0000313" key="3">
    <source>
        <dbReference type="EMBL" id="KDR84170.1"/>
    </source>
</evidence>
<dbReference type="InterPro" id="IPR046522">
    <property type="entry name" value="DUF6699"/>
</dbReference>
<dbReference type="EMBL" id="KL142368">
    <property type="protein sequence ID" value="KDR84170.1"/>
    <property type="molecule type" value="Genomic_DNA"/>
</dbReference>
<name>A0A067TLR8_GALM3</name>
<keyword evidence="4" id="KW-1185">Reference proteome</keyword>
<feature type="domain" description="DUF6699" evidence="2">
    <location>
        <begin position="93"/>
        <end position="223"/>
    </location>
</feature>
<feature type="region of interest" description="Disordered" evidence="1">
    <location>
        <begin position="1"/>
        <end position="51"/>
    </location>
</feature>
<feature type="compositionally biased region" description="Low complexity" evidence="1">
    <location>
        <begin position="20"/>
        <end position="37"/>
    </location>
</feature>
<protein>
    <recommendedName>
        <fullName evidence="2">DUF6699 domain-containing protein</fullName>
    </recommendedName>
</protein>
<evidence type="ECO:0000256" key="1">
    <source>
        <dbReference type="SAM" id="MobiDB-lite"/>
    </source>
</evidence>
<evidence type="ECO:0000313" key="4">
    <source>
        <dbReference type="Proteomes" id="UP000027222"/>
    </source>
</evidence>
<dbReference type="HOGENOM" id="CLU_085813_0_0_1"/>
<gene>
    <name evidence="3" type="ORF">GALMADRAFT_701626</name>
</gene>